<evidence type="ECO:0000313" key="2">
    <source>
        <dbReference type="Proteomes" id="UP000199410"/>
    </source>
</evidence>
<reference evidence="1 2" key="1">
    <citation type="submission" date="2016-10" db="EMBL/GenBank/DDBJ databases">
        <authorList>
            <person name="Varghese N."/>
            <person name="Submissions S."/>
        </authorList>
    </citation>
    <scope>NUCLEOTIDE SEQUENCE [LARGE SCALE GENOMIC DNA]</scope>
    <source>
        <strain evidence="1 2">TC-13</strain>
    </source>
</reference>
<accession>A0A1H9HBM4</accession>
<organism evidence="1 2">
    <name type="scientific">Lysinibacillus fusiformis</name>
    <dbReference type="NCBI Taxonomy" id="28031"/>
    <lineage>
        <taxon>Bacteria</taxon>
        <taxon>Bacillati</taxon>
        <taxon>Bacillota</taxon>
        <taxon>Bacilli</taxon>
        <taxon>Bacillales</taxon>
        <taxon>Bacillaceae</taxon>
        <taxon>Lysinibacillus</taxon>
    </lineage>
</organism>
<dbReference type="Pfam" id="PF20765">
    <property type="entry name" value="Phage_tail_terminator_8"/>
    <property type="match status" value="1"/>
</dbReference>
<dbReference type="AlphaFoldDB" id="A0A1H9HBM4"/>
<proteinExistence type="predicted"/>
<dbReference type="EMBL" id="FOEL01000006">
    <property type="protein sequence ID" value="SEQ59667.1"/>
    <property type="molecule type" value="Genomic_DNA"/>
</dbReference>
<evidence type="ECO:0000313" key="1">
    <source>
        <dbReference type="EMBL" id="SEQ59667.1"/>
    </source>
</evidence>
<name>A0A1H9HBM4_9BACI</name>
<protein>
    <submittedName>
        <fullName evidence="1">Uncharacterized protein</fullName>
    </submittedName>
</protein>
<dbReference type="InterPro" id="IPR049254">
    <property type="entry name" value="Phage_tail_terminator"/>
</dbReference>
<sequence length="143" mass="16340">MITPFDIKLAVNNLLLEKIPSVPLKAQDVSKGFTRPSMTVELDDVKIVTLECQIEMSLTVRTFYFPDLKDNEKSIDVLTMQFLLAQTYGNKVYVADRAFNVNEPNAVVTDGILVHEFNTLFYQEVEEEELPMIETLVYNGEWG</sequence>
<dbReference type="RefSeq" id="WP_089986016.1">
    <property type="nucleotide sequence ID" value="NZ_FMVP01000006.1"/>
</dbReference>
<gene>
    <name evidence="1" type="ORF">SAMN02787113_01975</name>
</gene>
<dbReference type="Proteomes" id="UP000199410">
    <property type="component" value="Unassembled WGS sequence"/>
</dbReference>
<comment type="caution">
    <text evidence="1">The sequence shown here is derived from an EMBL/GenBank/DDBJ whole genome shotgun (WGS) entry which is preliminary data.</text>
</comment>